<comment type="caution">
    <text evidence="6">The sequence shown here is derived from an EMBL/GenBank/DDBJ whole genome shotgun (WGS) entry which is preliminary data.</text>
</comment>
<keyword evidence="8" id="KW-1185">Reference proteome</keyword>
<dbReference type="Pfam" id="PF03428">
    <property type="entry name" value="RP-C"/>
    <property type="match status" value="1"/>
</dbReference>
<gene>
    <name evidence="5" type="ORF">GGE31_003855</name>
    <name evidence="4" type="ORF">GGE33_003913</name>
    <name evidence="6" type="ORF">GGE35_003568</name>
</gene>
<dbReference type="RefSeq" id="WP_183826578.1">
    <property type="nucleotide sequence ID" value="NZ_JACIGW010000004.1"/>
</dbReference>
<reference evidence="7 8" key="1">
    <citation type="submission" date="2020-08" db="EMBL/GenBank/DDBJ databases">
        <title>Genomic Encyclopedia of Type Strains, Phase IV (KMG-V): Genome sequencing to study the core and pangenomes of soil and plant-associated prokaryotes.</title>
        <authorList>
            <person name="Whitman W."/>
        </authorList>
    </citation>
    <scope>NUCLEOTIDE SEQUENCE [LARGE SCALE GENOMIC DNA]</scope>
    <source>
        <strain evidence="5 8">SEMIA 444</strain>
        <strain evidence="4 7">SEMIA 448</strain>
        <strain evidence="6 9">SEMIA 452</strain>
    </source>
</reference>
<accession>A0A7W6V0J7</accession>
<feature type="domain" description="Plasmid replication protein C C-terminal" evidence="3">
    <location>
        <begin position="294"/>
        <end position="394"/>
    </location>
</feature>
<evidence type="ECO:0000313" key="8">
    <source>
        <dbReference type="Proteomes" id="UP000524535"/>
    </source>
</evidence>
<evidence type="ECO:0000313" key="7">
    <source>
        <dbReference type="Proteomes" id="UP000520770"/>
    </source>
</evidence>
<dbReference type="Proteomes" id="UP000576087">
    <property type="component" value="Unassembled WGS sequence"/>
</dbReference>
<dbReference type="EMBL" id="JACIGW010000004">
    <property type="protein sequence ID" value="MBB4350150.1"/>
    <property type="molecule type" value="Genomic_DNA"/>
</dbReference>
<evidence type="ECO:0000313" key="9">
    <source>
        <dbReference type="Proteomes" id="UP000576087"/>
    </source>
</evidence>
<dbReference type="InterPro" id="IPR021760">
    <property type="entry name" value="RepC_C"/>
</dbReference>
<evidence type="ECO:0000313" key="5">
    <source>
        <dbReference type="EMBL" id="MBB4413329.1"/>
    </source>
</evidence>
<dbReference type="EMBL" id="JACIHM010000005">
    <property type="protein sequence ID" value="MBB4447733.1"/>
    <property type="molecule type" value="Genomic_DNA"/>
</dbReference>
<evidence type="ECO:0000313" key="6">
    <source>
        <dbReference type="EMBL" id="MBB4447733.1"/>
    </source>
</evidence>
<dbReference type="NCBIfam" id="NF040974">
    <property type="entry name" value="RepABC_RepC"/>
    <property type="match status" value="1"/>
</dbReference>
<dbReference type="Proteomes" id="UP000520770">
    <property type="component" value="Unassembled WGS sequence"/>
</dbReference>
<organism evidence="6 9">
    <name type="scientific">Aliirhizobium cellulosilyticum</name>
    <dbReference type="NCBI Taxonomy" id="393664"/>
    <lineage>
        <taxon>Bacteria</taxon>
        <taxon>Pseudomonadati</taxon>
        <taxon>Pseudomonadota</taxon>
        <taxon>Alphaproteobacteria</taxon>
        <taxon>Hyphomicrobiales</taxon>
        <taxon>Rhizobiaceae</taxon>
        <taxon>Aliirhizobium</taxon>
    </lineage>
</organism>
<dbReference type="InterPro" id="IPR036390">
    <property type="entry name" value="WH_DNA-bd_sf"/>
</dbReference>
<dbReference type="InterPro" id="IPR047611">
    <property type="entry name" value="RepABC_RepC"/>
</dbReference>
<evidence type="ECO:0000313" key="4">
    <source>
        <dbReference type="EMBL" id="MBB4350150.1"/>
    </source>
</evidence>
<dbReference type="EMBL" id="JACIGY010000005">
    <property type="protein sequence ID" value="MBB4413329.1"/>
    <property type="molecule type" value="Genomic_DNA"/>
</dbReference>
<dbReference type="AlphaFoldDB" id="A0A7W6V0J7"/>
<evidence type="ECO:0000259" key="3">
    <source>
        <dbReference type="Pfam" id="PF11800"/>
    </source>
</evidence>
<feature type="compositionally biased region" description="Polar residues" evidence="1">
    <location>
        <begin position="248"/>
        <end position="261"/>
    </location>
</feature>
<proteinExistence type="predicted"/>
<dbReference type="SUPFAM" id="SSF46785">
    <property type="entry name" value="Winged helix' DNA-binding domain"/>
    <property type="match status" value="1"/>
</dbReference>
<dbReference type="Pfam" id="PF11800">
    <property type="entry name" value="RP-C_C"/>
    <property type="match status" value="1"/>
</dbReference>
<sequence length="405" mass="45084">MRTGLVTTPFGRRPMTLALVKGQLQSSDDRMKRPVEKWKVFRDISEARQLLGLHDRALAVLDALLTFHPKNEFSAGDRLVVFPSNAQLSVRAHGITGTTLRRHLAALIEAGLIHRRDSPNGKRYAHRGHGGQIEHAYGFDLEPLMLRAAELAGLAQQVAAEKIRFKRAKEALTLCRRDIRKLLTAAVEEGADGDWCMMEEIYETLISRLPRSPNRETVETLLSEMDTLRTEIVNRLETQVKTEKTDTNDTQNGCHIQNSDSESIYELEHGSEKELEGKTEPTKLRQNATQKTFPLSMVLRACPQMLDYARGGQIGNWRDFIATAVLVRSMLSVSPSAYQQACETLGQENAAVALACILERAGHINSAGGYLRDLSARARRAEFSLGPMLMALIRANASEGLKRTG</sequence>
<protein>
    <submittedName>
        <fullName evidence="6">Replication initiation protein RepC</fullName>
    </submittedName>
</protein>
<dbReference type="NCBIfam" id="NF010396">
    <property type="entry name" value="PRK13824.1"/>
    <property type="match status" value="1"/>
</dbReference>
<evidence type="ECO:0000259" key="2">
    <source>
        <dbReference type="Pfam" id="PF03428"/>
    </source>
</evidence>
<dbReference type="InterPro" id="IPR005090">
    <property type="entry name" value="RepC_N"/>
</dbReference>
<dbReference type="Proteomes" id="UP000524535">
    <property type="component" value="Unassembled WGS sequence"/>
</dbReference>
<feature type="domain" description="Plasmid replication protein C N-terminal" evidence="2">
    <location>
        <begin position="13"/>
        <end position="186"/>
    </location>
</feature>
<evidence type="ECO:0000256" key="1">
    <source>
        <dbReference type="SAM" id="MobiDB-lite"/>
    </source>
</evidence>
<name>A0A7W6V0J7_9HYPH</name>
<feature type="region of interest" description="Disordered" evidence="1">
    <location>
        <begin position="242"/>
        <end position="261"/>
    </location>
</feature>